<name>A0A5D2D271_GOSDA</name>
<sequence>MYGPESHQPLHTWDKQKVGMKLQEILQIEKIQGITPQKQSYHQLNWDFLLLC</sequence>
<dbReference type="EMBL" id="CM017704">
    <property type="protein sequence ID" value="TYG74393.1"/>
    <property type="molecule type" value="Genomic_DNA"/>
</dbReference>
<gene>
    <name evidence="1" type="ORF">ES288_D04G179500v1</name>
</gene>
<keyword evidence="2" id="KW-1185">Reference proteome</keyword>
<evidence type="ECO:0000313" key="2">
    <source>
        <dbReference type="Proteomes" id="UP000323506"/>
    </source>
</evidence>
<protein>
    <submittedName>
        <fullName evidence="1">Uncharacterized protein</fullName>
    </submittedName>
</protein>
<accession>A0A5D2D271</accession>
<evidence type="ECO:0000313" key="1">
    <source>
        <dbReference type="EMBL" id="TYG74393.1"/>
    </source>
</evidence>
<reference evidence="1 2" key="1">
    <citation type="submission" date="2019-06" db="EMBL/GenBank/DDBJ databases">
        <title>WGS assembly of Gossypium darwinii.</title>
        <authorList>
            <person name="Chen Z.J."/>
            <person name="Sreedasyam A."/>
            <person name="Ando A."/>
            <person name="Song Q."/>
            <person name="De L."/>
            <person name="Hulse-Kemp A."/>
            <person name="Ding M."/>
            <person name="Ye W."/>
            <person name="Kirkbride R."/>
            <person name="Jenkins J."/>
            <person name="Plott C."/>
            <person name="Lovell J."/>
            <person name="Lin Y.-M."/>
            <person name="Vaughn R."/>
            <person name="Liu B."/>
            <person name="Li W."/>
            <person name="Simpson S."/>
            <person name="Scheffler B."/>
            <person name="Saski C."/>
            <person name="Grover C."/>
            <person name="Hu G."/>
            <person name="Conover J."/>
            <person name="Carlson J."/>
            <person name="Shu S."/>
            <person name="Boston L."/>
            <person name="Williams M."/>
            <person name="Peterson D."/>
            <person name="Mcgee K."/>
            <person name="Jones D."/>
            <person name="Wendel J."/>
            <person name="Stelly D."/>
            <person name="Grimwood J."/>
            <person name="Schmutz J."/>
        </authorList>
    </citation>
    <scope>NUCLEOTIDE SEQUENCE [LARGE SCALE GENOMIC DNA]</scope>
    <source>
        <strain evidence="1">1808015.09</strain>
    </source>
</reference>
<dbReference type="Proteomes" id="UP000323506">
    <property type="component" value="Chromosome D04"/>
</dbReference>
<dbReference type="AlphaFoldDB" id="A0A5D2D271"/>
<organism evidence="1 2">
    <name type="scientific">Gossypium darwinii</name>
    <name type="common">Darwin's cotton</name>
    <name type="synonym">Gossypium barbadense var. darwinii</name>
    <dbReference type="NCBI Taxonomy" id="34276"/>
    <lineage>
        <taxon>Eukaryota</taxon>
        <taxon>Viridiplantae</taxon>
        <taxon>Streptophyta</taxon>
        <taxon>Embryophyta</taxon>
        <taxon>Tracheophyta</taxon>
        <taxon>Spermatophyta</taxon>
        <taxon>Magnoliopsida</taxon>
        <taxon>eudicotyledons</taxon>
        <taxon>Gunneridae</taxon>
        <taxon>Pentapetalae</taxon>
        <taxon>rosids</taxon>
        <taxon>malvids</taxon>
        <taxon>Malvales</taxon>
        <taxon>Malvaceae</taxon>
        <taxon>Malvoideae</taxon>
        <taxon>Gossypium</taxon>
    </lineage>
</organism>
<proteinExistence type="predicted"/>